<keyword evidence="5 9" id="KW-0472">Membrane</keyword>
<evidence type="ECO:0000313" key="12">
    <source>
        <dbReference type="Ensembl" id="ENSPREP00000029808.1"/>
    </source>
</evidence>
<reference evidence="12" key="2">
    <citation type="submission" date="2025-08" db="UniProtKB">
        <authorList>
            <consortium name="Ensembl"/>
        </authorList>
    </citation>
    <scope>IDENTIFICATION</scope>
    <source>
        <strain evidence="12">Guanapo</strain>
    </source>
</reference>
<dbReference type="InterPro" id="IPR003598">
    <property type="entry name" value="Ig_sub2"/>
</dbReference>
<dbReference type="Ensembl" id="ENSPRET00000030147.1">
    <property type="protein sequence ID" value="ENSPREP00000029808.1"/>
    <property type="gene ID" value="ENSPREG00000020182.1"/>
</dbReference>
<dbReference type="InterPro" id="IPR013783">
    <property type="entry name" value="Ig-like_fold"/>
</dbReference>
<dbReference type="Proteomes" id="UP000242638">
    <property type="component" value="Unassembled WGS sequence"/>
</dbReference>
<feature type="domain" description="Ig-like" evidence="11">
    <location>
        <begin position="41"/>
        <end position="131"/>
    </location>
</feature>
<dbReference type="Gene3D" id="2.60.40.10">
    <property type="entry name" value="Immunoglobulins"/>
    <property type="match status" value="2"/>
</dbReference>
<dbReference type="STRING" id="8081.ENSPREP00000029808"/>
<keyword evidence="6" id="KW-1015">Disulfide bond</keyword>
<dbReference type="InterPro" id="IPR052051">
    <property type="entry name" value="TCR_complex_component"/>
</dbReference>
<evidence type="ECO:0000256" key="1">
    <source>
        <dbReference type="ARBA" id="ARBA00004236"/>
    </source>
</evidence>
<dbReference type="GO" id="GO:0009617">
    <property type="term" value="P:response to bacterium"/>
    <property type="evidence" value="ECO:0007669"/>
    <property type="project" value="TreeGrafter"/>
</dbReference>
<feature type="compositionally biased region" description="Basic and acidic residues" evidence="8">
    <location>
        <begin position="315"/>
        <end position="342"/>
    </location>
</feature>
<reference evidence="13" key="1">
    <citation type="submission" date="2013-11" db="EMBL/GenBank/DDBJ databases">
        <title>The genomic landscape of the Guanapo guppy.</title>
        <authorList>
            <person name="Kuenstner A."/>
            <person name="Dreyer C."/>
        </authorList>
    </citation>
    <scope>NUCLEOTIDE SEQUENCE</scope>
    <source>
        <strain evidence="13">Guanapo</strain>
    </source>
</reference>
<dbReference type="SMART" id="SM00409">
    <property type="entry name" value="IG"/>
    <property type="match status" value="2"/>
</dbReference>
<reference evidence="12" key="3">
    <citation type="submission" date="2025-09" db="UniProtKB">
        <authorList>
            <consortium name="Ensembl"/>
        </authorList>
    </citation>
    <scope>IDENTIFICATION</scope>
    <source>
        <strain evidence="12">Guanapo</strain>
    </source>
</reference>
<dbReference type="InterPro" id="IPR013106">
    <property type="entry name" value="Ig_V-set"/>
</dbReference>
<evidence type="ECO:0000256" key="5">
    <source>
        <dbReference type="ARBA" id="ARBA00023136"/>
    </source>
</evidence>
<keyword evidence="2" id="KW-1003">Cell membrane</keyword>
<dbReference type="RefSeq" id="XP_008420761.1">
    <property type="nucleotide sequence ID" value="XM_008422539.2"/>
</dbReference>
<dbReference type="PROSITE" id="PS50835">
    <property type="entry name" value="IG_LIKE"/>
    <property type="match status" value="2"/>
</dbReference>
<dbReference type="CDD" id="cd00099">
    <property type="entry name" value="IgV"/>
    <property type="match status" value="2"/>
</dbReference>
<comment type="subcellular location">
    <subcellularLocation>
        <location evidence="1">Cell membrane</location>
    </subcellularLocation>
</comment>
<name>A0A3P9Q7L7_POERE</name>
<dbReference type="Pfam" id="PF07686">
    <property type="entry name" value="V-set"/>
    <property type="match status" value="2"/>
</dbReference>
<proteinExistence type="predicted"/>
<feature type="signal peptide" evidence="10">
    <location>
        <begin position="1"/>
        <end position="21"/>
    </location>
</feature>
<dbReference type="SMART" id="SM00406">
    <property type="entry name" value="IGv"/>
    <property type="match status" value="2"/>
</dbReference>
<dbReference type="OrthoDB" id="6370831at2759"/>
<keyword evidence="13" id="KW-1185">Reference proteome</keyword>
<dbReference type="InterPro" id="IPR007110">
    <property type="entry name" value="Ig-like_dom"/>
</dbReference>
<dbReference type="GeneTree" id="ENSGT00950000182968"/>
<feature type="transmembrane region" description="Helical" evidence="9">
    <location>
        <begin position="260"/>
        <end position="285"/>
    </location>
</feature>
<evidence type="ECO:0000256" key="4">
    <source>
        <dbReference type="ARBA" id="ARBA00022859"/>
    </source>
</evidence>
<keyword evidence="7" id="KW-0325">Glycoprotein</keyword>
<dbReference type="PANTHER" id="PTHR19433">
    <property type="entry name" value="T-CELL RECEPTOR ALPHA CHAIN V REGION-RELATED"/>
    <property type="match status" value="1"/>
</dbReference>
<evidence type="ECO:0000256" key="9">
    <source>
        <dbReference type="SAM" id="Phobius"/>
    </source>
</evidence>
<feature type="domain" description="Ig-like" evidence="11">
    <location>
        <begin position="161"/>
        <end position="257"/>
    </location>
</feature>
<keyword evidence="4" id="KW-0391">Immunity</keyword>
<dbReference type="SUPFAM" id="SSF48726">
    <property type="entry name" value="Immunoglobulin"/>
    <property type="match status" value="2"/>
</dbReference>
<evidence type="ECO:0000256" key="8">
    <source>
        <dbReference type="SAM" id="MobiDB-lite"/>
    </source>
</evidence>
<dbReference type="InterPro" id="IPR036179">
    <property type="entry name" value="Ig-like_dom_sf"/>
</dbReference>
<dbReference type="KEGG" id="pret:103472723"/>
<dbReference type="RefSeq" id="XP_008420762.1">
    <property type="nucleotide sequence ID" value="XM_008422540.1"/>
</dbReference>
<dbReference type="SMART" id="SM00408">
    <property type="entry name" value="IGc2"/>
    <property type="match status" value="1"/>
</dbReference>
<dbReference type="PANTHER" id="PTHR19433:SF127">
    <property type="entry name" value="NITR9"/>
    <property type="match status" value="1"/>
</dbReference>
<feature type="chain" id="PRO_5017986851" evidence="10">
    <location>
        <begin position="22"/>
        <end position="353"/>
    </location>
</feature>
<evidence type="ECO:0000256" key="10">
    <source>
        <dbReference type="SAM" id="SignalP"/>
    </source>
</evidence>
<sequence>MNPGQFAVSLAFLFSLKFVQTVHQVSSSVQQGSRFFSVKAGENVTVQCFHDPNSSSKFNWYKLTLGQKPQLISTVYKLGSNGAFYDEFKDNPRFMVNTKGNQKNLRITNLQPSDSAIYYCITGNSFKLEFDWGTIIHVEGSGLNIQALIDQQSETEIFQPGDSVTLNCTLQTGSCGGEHRVYWFRNSEEHYPGLIYTHEGSNDQCERKPGEQSNTCVFSLPLKNLTLSNAGTYYCAVASCGQILFGNGTNLNMKTETDSVYLLTGALVVTTFLSISQAVLLFILYKRNHSEDPDSQSRRSSPSTTTEDDLNGETLHYEALRTRRLSDQKSSRSSRQRNEKPDCVYSSVVKLEN</sequence>
<feature type="region of interest" description="Disordered" evidence="8">
    <location>
        <begin position="290"/>
        <end position="353"/>
    </location>
</feature>
<dbReference type="AlphaFoldDB" id="A0A3P9Q7L7"/>
<dbReference type="GeneID" id="103472723"/>
<accession>A0A3P9Q7L7</accession>
<evidence type="ECO:0000256" key="3">
    <source>
        <dbReference type="ARBA" id="ARBA00022729"/>
    </source>
</evidence>
<dbReference type="GO" id="GO:0005886">
    <property type="term" value="C:plasma membrane"/>
    <property type="evidence" value="ECO:0007669"/>
    <property type="project" value="UniProtKB-SubCell"/>
</dbReference>
<keyword evidence="9" id="KW-0812">Transmembrane</keyword>
<dbReference type="GO" id="GO:0002376">
    <property type="term" value="P:immune system process"/>
    <property type="evidence" value="ECO:0007669"/>
    <property type="project" value="UniProtKB-KW"/>
</dbReference>
<protein>
    <submittedName>
        <fullName evidence="12">Uncharacterized LOC103472723</fullName>
    </submittedName>
</protein>
<evidence type="ECO:0000259" key="11">
    <source>
        <dbReference type="PROSITE" id="PS50835"/>
    </source>
</evidence>
<evidence type="ECO:0000256" key="7">
    <source>
        <dbReference type="ARBA" id="ARBA00023180"/>
    </source>
</evidence>
<evidence type="ECO:0000256" key="6">
    <source>
        <dbReference type="ARBA" id="ARBA00023157"/>
    </source>
</evidence>
<organism evidence="12 13">
    <name type="scientific">Poecilia reticulata</name>
    <name type="common">Guppy</name>
    <name type="synonym">Acanthophacelus reticulatus</name>
    <dbReference type="NCBI Taxonomy" id="8081"/>
    <lineage>
        <taxon>Eukaryota</taxon>
        <taxon>Metazoa</taxon>
        <taxon>Chordata</taxon>
        <taxon>Craniata</taxon>
        <taxon>Vertebrata</taxon>
        <taxon>Euteleostomi</taxon>
        <taxon>Actinopterygii</taxon>
        <taxon>Neopterygii</taxon>
        <taxon>Teleostei</taxon>
        <taxon>Neoteleostei</taxon>
        <taxon>Acanthomorphata</taxon>
        <taxon>Ovalentaria</taxon>
        <taxon>Atherinomorphae</taxon>
        <taxon>Cyprinodontiformes</taxon>
        <taxon>Poeciliidae</taxon>
        <taxon>Poeciliinae</taxon>
        <taxon>Poecilia</taxon>
    </lineage>
</organism>
<keyword evidence="9" id="KW-1133">Transmembrane helix</keyword>
<keyword evidence="3 10" id="KW-0732">Signal</keyword>
<evidence type="ECO:0000256" key="2">
    <source>
        <dbReference type="ARBA" id="ARBA00022475"/>
    </source>
</evidence>
<evidence type="ECO:0000313" key="13">
    <source>
        <dbReference type="Proteomes" id="UP000242638"/>
    </source>
</evidence>
<dbReference type="InterPro" id="IPR003599">
    <property type="entry name" value="Ig_sub"/>
</dbReference>